<evidence type="ECO:0000256" key="1">
    <source>
        <dbReference type="SAM" id="MobiDB-lite"/>
    </source>
</evidence>
<feature type="domain" description="Secretion system C-terminal sorting" evidence="2">
    <location>
        <begin position="1171"/>
        <end position="1245"/>
    </location>
</feature>
<dbReference type="Gene3D" id="2.60.40.10">
    <property type="entry name" value="Immunoglobulins"/>
    <property type="match status" value="2"/>
</dbReference>
<evidence type="ECO:0000259" key="2">
    <source>
        <dbReference type="Pfam" id="PF18962"/>
    </source>
</evidence>
<dbReference type="SUPFAM" id="SSF49299">
    <property type="entry name" value="PKD domain"/>
    <property type="match status" value="1"/>
</dbReference>
<dbReference type="InterPro" id="IPR026444">
    <property type="entry name" value="Secre_tail"/>
</dbReference>
<comment type="caution">
    <text evidence="3">The sequence shown here is derived from an EMBL/GenBank/DDBJ whole genome shotgun (WGS) entry which is preliminary data.</text>
</comment>
<reference evidence="3" key="1">
    <citation type="submission" date="2021-10" db="EMBL/GenBank/DDBJ databases">
        <authorList>
            <person name="Dean J.D."/>
            <person name="Kim M.K."/>
            <person name="Newey C.N."/>
            <person name="Stoker T.S."/>
            <person name="Thompson D.W."/>
            <person name="Grose J.H."/>
        </authorList>
    </citation>
    <scope>NUCLEOTIDE SEQUENCE</scope>
    <source>
        <strain evidence="3">BT178</strain>
    </source>
</reference>
<sequence length="1248" mass="121733">MTATLLSGPLSGTAGQTPSSQKRRPARLLLLLWVLLFGVAAAQPGFGQTTTTGRLQWWPLKANNQDSAAVRAPGVLPSSSTLRNFYLSDVTLGTAIRPYSALFGAAFGSSPSGDGSFIPLPGSNLNRIYYAQFTITAAANATLRTDSLVLWSAFNNTASNLKLAVVYSKTGFTTNDSTSITGGGTGPIGPLTTRTTTPGTGTGTFADPIFLRNQNTGSNQTYRLALNSASGVTLSPGQTLTVRLYYASGSNSAGRYALLRDVRIVGQATTTSNCNAAFSYAASTFCTNGTNPTPTISGTTGGTFSSTAGLSLNASTGAINLAASTPGTYTVTYSTGAACSSTATITVTAAPTATFSYANAAYCSGDGATPTPTVATGATSGTFSSTAGLTINASTGAINLVTSTPGTYTVTNTVAASGACAAVTATTTVTISPATTATFAYSAATFCQSAANPTPTVSGTTGGTFSSTAGLSLDAATGAINLTASTPGTYTVTYRVAGNCPSNSTQTVTITGAPLATFSYSNAAYCATGTTNPTPVFASGASAGTFSATPAGLAIDAATGVVALGSSTPGTYTVTNTVAASGSCAASLANTTVTIQAAPTATLTASGPTTFCQGGSVVLTAQSGTGNTYQFLLNGSAITGATSATYTATTGGSYSVVVTSSAGCSATSSATVVTVNPATTATFSYSAATFCQSGTNPTPTITGTAGGTFSSTAGLSLNASTGAINLTASTPGTYTVTYSVGGTCPSSSTASVTITNALSASFSYASGSYCAGGAGTPTPVLGTGASAGTFSSTAGLVINATTGAINLATSTPGTYTVTNTVAASGSCAGSSATTSVTINAAPTATLTAGGPTTFCAGGSVVLTAPAGTGNTYQFLLNGTAITGATSATYTATASGAYSVTVTNASGCSATSAATTVTVNPATTATFSYSATTFCQSGTNPTPTITGTTGGTFSSASGLSLNATTGAINLAASTAGTYTVTYSVGGTCPSSATASVTISTAQSATFSYANATYCAGSTGTVSPTLAAGASAGTFTSTAGLVLNATTGVINLGTSTAGTYTVTNTVAASGSCASATATTTVTINARPATPTLSVQYNGPTTTLTSSATTGNQFYLNNVAIPGATGQTYVVNTPAQYGSYTVVTTSSAGCASLPSLALVVSSSVKPLAGSSLSVYPNPTHDGQLTVELSGYRAATTLSVVNALGQQVFTTAVPASGGTSKQAVNLSQLPAGIYILRAATEGGIDTRRIVKE</sequence>
<dbReference type="RefSeq" id="WP_226177647.1">
    <property type="nucleotide sequence ID" value="NZ_JAJADR010000005.1"/>
</dbReference>
<keyword evidence="4" id="KW-1185">Reference proteome</keyword>
<protein>
    <submittedName>
        <fullName evidence="3">T9SS type A sorting domain-containing protein</fullName>
    </submittedName>
</protein>
<dbReference type="InterPro" id="IPR013783">
    <property type="entry name" value="Ig-like_fold"/>
</dbReference>
<proteinExistence type="predicted"/>
<dbReference type="EMBL" id="JAJADR010000005">
    <property type="protein sequence ID" value="MCB2409817.1"/>
    <property type="molecule type" value="Genomic_DNA"/>
</dbReference>
<evidence type="ECO:0000313" key="3">
    <source>
        <dbReference type="EMBL" id="MCB2409817.1"/>
    </source>
</evidence>
<dbReference type="Proteomes" id="UP001165296">
    <property type="component" value="Unassembled WGS sequence"/>
</dbReference>
<accession>A0ABS8AW63</accession>
<evidence type="ECO:0000313" key="4">
    <source>
        <dbReference type="Proteomes" id="UP001165296"/>
    </source>
</evidence>
<name>A0ABS8AW63_9BACT</name>
<feature type="region of interest" description="Disordered" evidence="1">
    <location>
        <begin position="1"/>
        <end position="21"/>
    </location>
</feature>
<dbReference type="Pfam" id="PF18962">
    <property type="entry name" value="Por_Secre_tail"/>
    <property type="match status" value="1"/>
</dbReference>
<dbReference type="NCBIfam" id="TIGR04183">
    <property type="entry name" value="Por_Secre_tail"/>
    <property type="match status" value="1"/>
</dbReference>
<dbReference type="InterPro" id="IPR035986">
    <property type="entry name" value="PKD_dom_sf"/>
</dbReference>
<organism evidence="3 4">
    <name type="scientific">Hymenobacter lucidus</name>
    <dbReference type="NCBI Taxonomy" id="2880930"/>
    <lineage>
        <taxon>Bacteria</taxon>
        <taxon>Pseudomonadati</taxon>
        <taxon>Bacteroidota</taxon>
        <taxon>Cytophagia</taxon>
        <taxon>Cytophagales</taxon>
        <taxon>Hymenobacteraceae</taxon>
        <taxon>Hymenobacter</taxon>
    </lineage>
</organism>
<gene>
    <name evidence="3" type="ORF">LGH74_17640</name>
</gene>